<proteinExistence type="predicted"/>
<reference evidence="2" key="1">
    <citation type="submission" date="2021-04" db="EMBL/GenBank/DDBJ databases">
        <authorList>
            <person name="Tunstrom K."/>
        </authorList>
    </citation>
    <scope>NUCLEOTIDE SEQUENCE</scope>
</reference>
<dbReference type="Proteomes" id="UP000691718">
    <property type="component" value="Unassembled WGS sequence"/>
</dbReference>
<protein>
    <submittedName>
        <fullName evidence="2">(apollo) hypothetical protein</fullName>
    </submittedName>
</protein>
<name>A0A8S3W0M5_PARAO</name>
<comment type="caution">
    <text evidence="2">The sequence shown here is derived from an EMBL/GenBank/DDBJ whole genome shotgun (WGS) entry which is preliminary data.</text>
</comment>
<dbReference type="EMBL" id="CAJQZP010000031">
    <property type="protein sequence ID" value="CAG4933662.1"/>
    <property type="molecule type" value="Genomic_DNA"/>
</dbReference>
<gene>
    <name evidence="2" type="ORF">PAPOLLO_LOCUS695</name>
</gene>
<dbReference type="OrthoDB" id="410104at2759"/>
<dbReference type="AlphaFoldDB" id="A0A8S3W0M5"/>
<evidence type="ECO:0000313" key="3">
    <source>
        <dbReference type="Proteomes" id="UP000691718"/>
    </source>
</evidence>
<evidence type="ECO:0000256" key="1">
    <source>
        <dbReference type="SAM" id="MobiDB-lite"/>
    </source>
</evidence>
<keyword evidence="3" id="KW-1185">Reference proteome</keyword>
<evidence type="ECO:0000313" key="2">
    <source>
        <dbReference type="EMBL" id="CAG4933662.1"/>
    </source>
</evidence>
<accession>A0A8S3W0M5</accession>
<feature type="region of interest" description="Disordered" evidence="1">
    <location>
        <begin position="102"/>
        <end position="125"/>
    </location>
</feature>
<sequence>MVRAKLRLQMFKRNRPFKVKQSNITILENTGRLKEKLENFIENTKDLDIKTKYNTFEELLNTRVKSNASNRKEGIKWLTNETKELLRNRAILTSMAQKTKESRKDIADLSKKIKSNMRKDTKNTG</sequence>
<organism evidence="2 3">
    <name type="scientific">Parnassius apollo</name>
    <name type="common">Apollo butterfly</name>
    <name type="synonym">Papilio apollo</name>
    <dbReference type="NCBI Taxonomy" id="110799"/>
    <lineage>
        <taxon>Eukaryota</taxon>
        <taxon>Metazoa</taxon>
        <taxon>Ecdysozoa</taxon>
        <taxon>Arthropoda</taxon>
        <taxon>Hexapoda</taxon>
        <taxon>Insecta</taxon>
        <taxon>Pterygota</taxon>
        <taxon>Neoptera</taxon>
        <taxon>Endopterygota</taxon>
        <taxon>Lepidoptera</taxon>
        <taxon>Glossata</taxon>
        <taxon>Ditrysia</taxon>
        <taxon>Papilionoidea</taxon>
        <taxon>Papilionidae</taxon>
        <taxon>Parnassiinae</taxon>
        <taxon>Parnassini</taxon>
        <taxon>Parnassius</taxon>
        <taxon>Parnassius</taxon>
    </lineage>
</organism>